<protein>
    <submittedName>
        <fullName evidence="1">Uncharacterized protein YbjT (DUF2867 family)</fullName>
    </submittedName>
</protein>
<evidence type="ECO:0000313" key="1">
    <source>
        <dbReference type="EMBL" id="TQM37039.1"/>
    </source>
</evidence>
<dbReference type="PANTHER" id="PTHR43162:SF1">
    <property type="entry name" value="PRESTALK A DIFFERENTIATION PROTEIN A"/>
    <property type="match status" value="1"/>
</dbReference>
<dbReference type="OrthoDB" id="3250520at2"/>
<dbReference type="InterPro" id="IPR051604">
    <property type="entry name" value="Ergot_Alk_Oxidoreductase"/>
</dbReference>
<gene>
    <name evidence="1" type="ORF">FB388_4240</name>
</gene>
<keyword evidence="2" id="KW-1185">Reference proteome</keyword>
<organism evidence="1 2">
    <name type="scientific">Pseudonocardia cypriaca</name>
    <dbReference type="NCBI Taxonomy" id="882449"/>
    <lineage>
        <taxon>Bacteria</taxon>
        <taxon>Bacillati</taxon>
        <taxon>Actinomycetota</taxon>
        <taxon>Actinomycetes</taxon>
        <taxon>Pseudonocardiales</taxon>
        <taxon>Pseudonocardiaceae</taxon>
        <taxon>Pseudonocardia</taxon>
    </lineage>
</organism>
<dbReference type="Gene3D" id="3.40.50.720">
    <property type="entry name" value="NAD(P)-binding Rossmann-like Domain"/>
    <property type="match status" value="1"/>
</dbReference>
<dbReference type="Proteomes" id="UP000319818">
    <property type="component" value="Unassembled WGS sequence"/>
</dbReference>
<dbReference type="PANTHER" id="PTHR43162">
    <property type="match status" value="1"/>
</dbReference>
<dbReference type="RefSeq" id="WP_142103926.1">
    <property type="nucleotide sequence ID" value="NZ_VFPH01000002.1"/>
</dbReference>
<name>A0A543FT63_9PSEU</name>
<reference evidence="1 2" key="1">
    <citation type="submission" date="2019-06" db="EMBL/GenBank/DDBJ databases">
        <title>Sequencing the genomes of 1000 actinobacteria strains.</title>
        <authorList>
            <person name="Klenk H.-P."/>
        </authorList>
    </citation>
    <scope>NUCLEOTIDE SEQUENCE [LARGE SCALE GENOMIC DNA]</scope>
    <source>
        <strain evidence="1 2">DSM 45511</strain>
    </source>
</reference>
<accession>A0A543FT63</accession>
<sequence>MRTTGSASAREDAPILVLGGTGRTGRRVADHLGRRGRRARVASRSGPVRFDWDDPGTWGPALAGVGGVYLMSAGAGEAVPAFLDVVRASGAPRVVLLSARAWERAGDGDLLAVERWVREHAPGWTILRPTWFAQNFDEEPFLRDMVATGTVTLSAGNGLVPFVDVEDVAEVAAAVLTEPGHVGRVYELSGPRLLGFGDAVGELARARGRSVRYDPVSSRRCAARLREIGCSAEVAAFVDRMLGWVAAGAEAHLSDGVHQVLGRQPRDFGEYLRRGRCLPGGRTQ</sequence>
<dbReference type="Gene3D" id="3.90.25.10">
    <property type="entry name" value="UDP-galactose 4-epimerase, domain 1"/>
    <property type="match status" value="1"/>
</dbReference>
<dbReference type="InterPro" id="IPR036291">
    <property type="entry name" value="NAD(P)-bd_dom_sf"/>
</dbReference>
<evidence type="ECO:0000313" key="2">
    <source>
        <dbReference type="Proteomes" id="UP000319818"/>
    </source>
</evidence>
<dbReference type="SUPFAM" id="SSF51735">
    <property type="entry name" value="NAD(P)-binding Rossmann-fold domains"/>
    <property type="match status" value="1"/>
</dbReference>
<comment type="caution">
    <text evidence="1">The sequence shown here is derived from an EMBL/GenBank/DDBJ whole genome shotgun (WGS) entry which is preliminary data.</text>
</comment>
<proteinExistence type="predicted"/>
<dbReference type="AlphaFoldDB" id="A0A543FT63"/>
<dbReference type="EMBL" id="VFPH01000002">
    <property type="protein sequence ID" value="TQM37039.1"/>
    <property type="molecule type" value="Genomic_DNA"/>
</dbReference>